<gene>
    <name evidence="4 5 6 7" type="primary">LOC106459321</name>
</gene>
<feature type="domain" description="CHCH" evidence="2">
    <location>
        <begin position="47"/>
        <end position="78"/>
    </location>
</feature>
<evidence type="ECO:0000313" key="5">
    <source>
        <dbReference type="RefSeq" id="XP_013774386.1"/>
    </source>
</evidence>
<evidence type="ECO:0000313" key="3">
    <source>
        <dbReference type="Proteomes" id="UP000694941"/>
    </source>
</evidence>
<sequence length="122" mass="13936">MTRLTAPLLRKPGRRPAIPPFQFQEILPLALKNRISGKSGADNEVCCLPEMMNMLSCFRGHDFDQSKCGKEMQAFQTCYVNHLKNLQIKRKKESLGLVPGLNYTEMSPTQVNRLLKIYPLLK</sequence>
<dbReference type="SUPFAM" id="SSF47072">
    <property type="entry name" value="Cysteine alpha-hairpin motif"/>
    <property type="match status" value="1"/>
</dbReference>
<dbReference type="Proteomes" id="UP000694941">
    <property type="component" value="Unplaced"/>
</dbReference>
<name>A0ABM1B420_LIMPO</name>
<dbReference type="Pfam" id="PF06747">
    <property type="entry name" value="CHCH"/>
    <property type="match status" value="1"/>
</dbReference>
<dbReference type="InterPro" id="IPR010625">
    <property type="entry name" value="CHCH"/>
</dbReference>
<dbReference type="RefSeq" id="XP_022241491.1">
    <property type="nucleotide sequence ID" value="XM_022385783.1"/>
</dbReference>
<organism evidence="3 6">
    <name type="scientific">Limulus polyphemus</name>
    <name type="common">Atlantic horseshoe crab</name>
    <dbReference type="NCBI Taxonomy" id="6850"/>
    <lineage>
        <taxon>Eukaryota</taxon>
        <taxon>Metazoa</taxon>
        <taxon>Ecdysozoa</taxon>
        <taxon>Arthropoda</taxon>
        <taxon>Chelicerata</taxon>
        <taxon>Merostomata</taxon>
        <taxon>Xiphosura</taxon>
        <taxon>Limulidae</taxon>
        <taxon>Limulus</taxon>
    </lineage>
</organism>
<evidence type="ECO:0000256" key="1">
    <source>
        <dbReference type="ARBA" id="ARBA00023157"/>
    </source>
</evidence>
<dbReference type="InterPro" id="IPR009069">
    <property type="entry name" value="Cys_alpha_HP_mot_SF"/>
</dbReference>
<accession>A0ABM1B420</accession>
<dbReference type="RefSeq" id="XP_013774387.1">
    <property type="nucleotide sequence ID" value="XM_013918933.2"/>
</dbReference>
<protein>
    <submittedName>
        <fullName evidence="4 5">Uncharacterized protein LOC106459321</fullName>
    </submittedName>
</protein>
<dbReference type="InterPro" id="IPR033620">
    <property type="entry name" value="Ribosomal_mS37_met"/>
</dbReference>
<dbReference type="PANTHER" id="PTHR31278">
    <property type="entry name" value="CHCHD1"/>
    <property type="match status" value="1"/>
</dbReference>
<evidence type="ECO:0000313" key="4">
    <source>
        <dbReference type="RefSeq" id="XP_013774385.1"/>
    </source>
</evidence>
<dbReference type="PANTHER" id="PTHR31278:SF2">
    <property type="entry name" value="SMALL RIBOSOMAL SUBUNIT PROTEIN MS37"/>
    <property type="match status" value="1"/>
</dbReference>
<evidence type="ECO:0000259" key="2">
    <source>
        <dbReference type="Pfam" id="PF06747"/>
    </source>
</evidence>
<reference evidence="4 5" key="1">
    <citation type="submission" date="2025-05" db="UniProtKB">
        <authorList>
            <consortium name="RefSeq"/>
        </authorList>
    </citation>
    <scope>IDENTIFICATION</scope>
    <source>
        <tissue evidence="4 5">Muscle</tissue>
    </source>
</reference>
<keyword evidence="1" id="KW-1015">Disulfide bond</keyword>
<dbReference type="RefSeq" id="XP_013774385.1">
    <property type="nucleotide sequence ID" value="XM_013918931.2"/>
</dbReference>
<evidence type="ECO:0000313" key="7">
    <source>
        <dbReference type="RefSeq" id="XP_022241491.1"/>
    </source>
</evidence>
<keyword evidence="3" id="KW-1185">Reference proteome</keyword>
<proteinExistence type="predicted"/>
<evidence type="ECO:0000313" key="6">
    <source>
        <dbReference type="RefSeq" id="XP_013774387.1"/>
    </source>
</evidence>
<dbReference type="RefSeq" id="XP_013774386.1">
    <property type="nucleotide sequence ID" value="XM_013918932.2"/>
</dbReference>
<dbReference type="GeneID" id="106459321"/>